<evidence type="ECO:0000259" key="4">
    <source>
        <dbReference type="PROSITE" id="PS50600"/>
    </source>
</evidence>
<protein>
    <recommendedName>
        <fullName evidence="4">Ubiquitin-like protease family profile domain-containing protein</fullName>
    </recommendedName>
</protein>
<evidence type="ECO:0000313" key="5">
    <source>
        <dbReference type="EMBL" id="KAG7559204.1"/>
    </source>
</evidence>
<keyword evidence="2" id="KW-0378">Hydrolase</keyword>
<keyword evidence="6" id="KW-1185">Reference proteome</keyword>
<proteinExistence type="predicted"/>
<evidence type="ECO:0000313" key="6">
    <source>
        <dbReference type="Proteomes" id="UP000694240"/>
    </source>
</evidence>
<dbReference type="GO" id="GO:0006508">
    <property type="term" value="P:proteolysis"/>
    <property type="evidence" value="ECO:0007669"/>
    <property type="project" value="UniProtKB-KW"/>
</dbReference>
<dbReference type="AlphaFoldDB" id="A0A8T1ZL87"/>
<dbReference type="Pfam" id="PF09331">
    <property type="entry name" value="DUF1985"/>
    <property type="match status" value="1"/>
</dbReference>
<evidence type="ECO:0000256" key="3">
    <source>
        <dbReference type="SAM" id="MobiDB-lite"/>
    </source>
</evidence>
<dbReference type="PROSITE" id="PS50600">
    <property type="entry name" value="ULP_PROTEASE"/>
    <property type="match status" value="1"/>
</dbReference>
<dbReference type="Proteomes" id="UP000694240">
    <property type="component" value="Chromosome 10"/>
</dbReference>
<dbReference type="InterPro" id="IPR003653">
    <property type="entry name" value="Peptidase_C48_C"/>
</dbReference>
<evidence type="ECO:0000256" key="2">
    <source>
        <dbReference type="ARBA" id="ARBA00022801"/>
    </source>
</evidence>
<feature type="compositionally biased region" description="Basic and acidic residues" evidence="3">
    <location>
        <begin position="629"/>
        <end position="644"/>
    </location>
</feature>
<feature type="compositionally biased region" description="Basic residues" evidence="3">
    <location>
        <begin position="7"/>
        <end position="19"/>
    </location>
</feature>
<evidence type="ECO:0000256" key="1">
    <source>
        <dbReference type="ARBA" id="ARBA00022670"/>
    </source>
</evidence>
<feature type="compositionally biased region" description="Basic and acidic residues" evidence="3">
    <location>
        <begin position="606"/>
        <end position="620"/>
    </location>
</feature>
<feature type="region of interest" description="Disordered" evidence="3">
    <location>
        <begin position="450"/>
        <end position="678"/>
    </location>
</feature>
<accession>A0A8T1ZL87</accession>
<gene>
    <name evidence="5" type="ORF">ISN45_Aa05g008060</name>
</gene>
<dbReference type="PANTHER" id="PTHR48449">
    <property type="entry name" value="DUF1985 DOMAIN-CONTAINING PROTEIN"/>
    <property type="match status" value="1"/>
</dbReference>
<keyword evidence="1" id="KW-0645">Protease</keyword>
<feature type="region of interest" description="Disordered" evidence="3">
    <location>
        <begin position="796"/>
        <end position="824"/>
    </location>
</feature>
<dbReference type="PANTHER" id="PTHR48449:SF1">
    <property type="entry name" value="DUF1985 DOMAIN-CONTAINING PROTEIN"/>
    <property type="match status" value="1"/>
</dbReference>
<dbReference type="EMBL" id="JAEFBK010000010">
    <property type="protein sequence ID" value="KAG7559204.1"/>
    <property type="molecule type" value="Genomic_DNA"/>
</dbReference>
<dbReference type="GO" id="GO:0008234">
    <property type="term" value="F:cysteine-type peptidase activity"/>
    <property type="evidence" value="ECO:0007669"/>
    <property type="project" value="InterPro"/>
</dbReference>
<organism evidence="5 6">
    <name type="scientific">Arabidopsis thaliana x Arabidopsis arenosa</name>
    <dbReference type="NCBI Taxonomy" id="1240361"/>
    <lineage>
        <taxon>Eukaryota</taxon>
        <taxon>Viridiplantae</taxon>
        <taxon>Streptophyta</taxon>
        <taxon>Embryophyta</taxon>
        <taxon>Tracheophyta</taxon>
        <taxon>Spermatophyta</taxon>
        <taxon>Magnoliopsida</taxon>
        <taxon>eudicotyledons</taxon>
        <taxon>Gunneridae</taxon>
        <taxon>Pentapetalae</taxon>
        <taxon>rosids</taxon>
        <taxon>malvids</taxon>
        <taxon>Brassicales</taxon>
        <taxon>Brassicaceae</taxon>
        <taxon>Camelineae</taxon>
        <taxon>Arabidopsis</taxon>
    </lineage>
</organism>
<feature type="region of interest" description="Disordered" evidence="3">
    <location>
        <begin position="1"/>
        <end position="65"/>
    </location>
</feature>
<sequence length="1256" mass="141645">MTSKKMNLLKKKTRRRAKVAKSSEKGEANSSPEKGIEIPSPPPEPESTSQGSMDPIEEGNIGEGSEELPSRLFALDKYPTETKINAYSKPEYLADIATALKGTEEMGFLLSSPFGELFSIIFWEASSWLDLPSVSDQKTGCTSVWKTLFGNKSPTIDDLVVSLKTEKNMPGWKRLALALIIIVDGVLICQKQPVRPVSKTVEMTKDLEFFCKYPWGRLAFNRTLDRISRLKSAKKIEDVIIGCKQQSYMVYGFPLALQLFAFQTIPSLCKLVLSAADVNLFTQRSIKNLSKMHPIRTSSILECEAAEQVDVTYIVDPEDTDCPESLVCNKEVEDPRVDYILSKLKDGHKWSENTWVGGHDECPKQLRPEEKVGAVRKRQLRQRAPVANKKQKIEVEAEENDNVGESLEDERFDKYVVELRRCMRRQETQRNKLHMELKEFIRQEIRAALDPKGKTHVQPEPSKVSKSPIKKVDKPMVKKSRNVQIGTRRSPRLKKMNTSEYNVHDVPPTSEKDEDKTAPESASKAADMSDNEIGGLYYGGPSDEDEVISDGSENDKGPLDSATKQQDKSDTEMADISEDVPSHTNLEETNAGADQDVLPDEETNTVDDKDVLPEEEHKTGDDEDVLPEDETKTGDDQDMLHQEESNVGDDQELFNAPSSPKRGADEFEASPTDEPTIVGETIAGGAIGVDGNLSSTPSPTVIVDTVLKELETSDDVTTGTNVIEVAPMVKVDIISGRDNNTIVDEAKTTASAPQNLEETKKDFDVGVSESQIPEDVVPVKEKKSVKRRVTFEDKEDITASTTENQEEPKKDAGVEGSDGQIPDDSKDVEILIEPKESASNSAFLVKAGNEPYNPLEKHLKMIALMMWHKNGEHMRKSRAIVLDSLLTYDLSRRSNEFSRCKKKESFKWGKLLYEIANGERINRQPKLKWLKDVDVLYVPMNWSQEHWVGLSIHLKMRHVTIYDPLVSKTRETVVKTRIQPILAMMPYLLKEVCKDYVGEKYPLDPFTYFRVDYISQNPRTRDCGPFSMKFMELLMLGCSMSDLQTIEEADMDNYRKGYAVDIFEHGVRWAMLCFKHSKLLPCGPLLRAGPRGRDIVYRPDVLQDANIYSLCSDPDDFHAAGHDPNDIHTEGRYRPFFKRCVDAGNLIAIYHEGLRLLTHESDIKGAIVLLHRNVPNHADATLACAILSICDGNAYMSAEYLLMFERNHYSLQSEETRDMCEELLDEIKKYGLTYKTLMVQHFLTLSFVDLTLHLAR</sequence>
<dbReference type="Pfam" id="PF02902">
    <property type="entry name" value="Peptidase_C48"/>
    <property type="match status" value="1"/>
</dbReference>
<name>A0A8T1ZL87_9BRAS</name>
<dbReference type="InterPro" id="IPR015410">
    <property type="entry name" value="DUF1985"/>
</dbReference>
<comment type="caution">
    <text evidence="5">The sequence shown here is derived from an EMBL/GenBank/DDBJ whole genome shotgun (WGS) entry which is preliminary data.</text>
</comment>
<reference evidence="5 6" key="1">
    <citation type="submission" date="2020-12" db="EMBL/GenBank/DDBJ databases">
        <title>Concerted genomic and epigenomic changes stabilize Arabidopsis allopolyploids.</title>
        <authorList>
            <person name="Chen Z."/>
        </authorList>
    </citation>
    <scope>NUCLEOTIDE SEQUENCE [LARGE SCALE GENOMIC DNA]</scope>
    <source>
        <strain evidence="5">Allo738</strain>
        <tissue evidence="5">Leaf</tissue>
    </source>
</reference>
<feature type="domain" description="Ubiquitin-like protease family profile" evidence="4">
    <location>
        <begin position="864"/>
        <end position="1034"/>
    </location>
</feature>